<evidence type="ECO:0000256" key="1">
    <source>
        <dbReference type="SAM" id="Phobius"/>
    </source>
</evidence>
<feature type="transmembrane region" description="Helical" evidence="1">
    <location>
        <begin position="21"/>
        <end position="51"/>
    </location>
</feature>
<evidence type="ECO:0000313" key="3">
    <source>
        <dbReference type="Proteomes" id="UP000325788"/>
    </source>
</evidence>
<keyword evidence="1" id="KW-0812">Transmembrane</keyword>
<dbReference type="AlphaFoldDB" id="A0A5N4WF61"/>
<name>A0A5N4WF61_9GAMM</name>
<dbReference type="RefSeq" id="WP_151504340.1">
    <property type="nucleotide sequence ID" value="NZ_VXLD01000003.1"/>
</dbReference>
<dbReference type="EMBL" id="VXLD01000003">
    <property type="protein sequence ID" value="KAB1856581.1"/>
    <property type="molecule type" value="Genomic_DNA"/>
</dbReference>
<dbReference type="Proteomes" id="UP000325788">
    <property type="component" value="Unassembled WGS sequence"/>
</dbReference>
<keyword evidence="1" id="KW-1133">Transmembrane helix</keyword>
<organism evidence="2 3">
    <name type="scientific">Acinetobacter tandoii</name>
    <dbReference type="NCBI Taxonomy" id="202954"/>
    <lineage>
        <taxon>Bacteria</taxon>
        <taxon>Pseudomonadati</taxon>
        <taxon>Pseudomonadota</taxon>
        <taxon>Gammaproteobacteria</taxon>
        <taxon>Moraxellales</taxon>
        <taxon>Moraxellaceae</taxon>
        <taxon>Acinetobacter</taxon>
    </lineage>
</organism>
<gene>
    <name evidence="2" type="ORF">F4W09_06220</name>
</gene>
<accession>A0A5N4WF61</accession>
<sequence length="127" mass="15240">MANTAYYLKRSRMAIVFQIGLLLLIQCLVSVLLPVWLAVVILIILLFSWWMQFKRSTLHYFQAFSADEWSIQSIDQAVKHMRLTRVVDHHFYIVLYFQQQSSCSYVIWYDQLTLVEWKKLKLLAKMF</sequence>
<proteinExistence type="predicted"/>
<keyword evidence="1" id="KW-0472">Membrane</keyword>
<comment type="caution">
    <text evidence="2">The sequence shown here is derived from an EMBL/GenBank/DDBJ whole genome shotgun (WGS) entry which is preliminary data.</text>
</comment>
<protein>
    <submittedName>
        <fullName evidence="2">Uncharacterized protein</fullName>
    </submittedName>
</protein>
<reference evidence="2 3" key="1">
    <citation type="submission" date="2019-09" db="EMBL/GenBank/DDBJ databases">
        <title>Draft genome sequence of Acinetobacter tandoii W4-4-4 isolated from environmental water sample.</title>
        <authorList>
            <person name="Wee S.K."/>
            <person name="Yan B."/>
            <person name="Mustaffa S.B."/>
            <person name="Yap E.P.H."/>
        </authorList>
    </citation>
    <scope>NUCLEOTIDE SEQUENCE [LARGE SCALE GENOMIC DNA]</scope>
    <source>
        <strain evidence="2 3">W4-4-4</strain>
    </source>
</reference>
<evidence type="ECO:0000313" key="2">
    <source>
        <dbReference type="EMBL" id="KAB1856581.1"/>
    </source>
</evidence>